<feature type="transmembrane region" description="Helical" evidence="7">
    <location>
        <begin position="66"/>
        <end position="94"/>
    </location>
</feature>
<evidence type="ECO:0000313" key="9">
    <source>
        <dbReference type="Proteomes" id="UP000613743"/>
    </source>
</evidence>
<evidence type="ECO:0000256" key="1">
    <source>
        <dbReference type="ARBA" id="ARBA00004651"/>
    </source>
</evidence>
<keyword evidence="3" id="KW-1003">Cell membrane</keyword>
<feature type="transmembrane region" description="Helical" evidence="7">
    <location>
        <begin position="218"/>
        <end position="237"/>
    </location>
</feature>
<dbReference type="AlphaFoldDB" id="A0A917JN38"/>
<dbReference type="EMBL" id="BMPZ01000002">
    <property type="protein sequence ID" value="GGI74824.1"/>
    <property type="molecule type" value="Genomic_DNA"/>
</dbReference>
<dbReference type="GO" id="GO:0042910">
    <property type="term" value="F:xenobiotic transmembrane transporter activity"/>
    <property type="evidence" value="ECO:0007669"/>
    <property type="project" value="InterPro"/>
</dbReference>
<reference evidence="8" key="2">
    <citation type="submission" date="2020-09" db="EMBL/GenBank/DDBJ databases">
        <authorList>
            <person name="Sun Q."/>
            <person name="Ohkuma M."/>
        </authorList>
    </citation>
    <scope>NUCLEOTIDE SEQUENCE</scope>
    <source>
        <strain evidence="8">JCM 30804</strain>
    </source>
</reference>
<dbReference type="GO" id="GO:0015297">
    <property type="term" value="F:antiporter activity"/>
    <property type="evidence" value="ECO:0007669"/>
    <property type="project" value="InterPro"/>
</dbReference>
<dbReference type="Proteomes" id="UP000613743">
    <property type="component" value="Unassembled WGS sequence"/>
</dbReference>
<evidence type="ECO:0000256" key="2">
    <source>
        <dbReference type="ARBA" id="ARBA00022448"/>
    </source>
</evidence>
<dbReference type="PANTHER" id="PTHR43549">
    <property type="entry name" value="MULTIDRUG RESISTANCE PROTEIN YPNP-RELATED"/>
    <property type="match status" value="1"/>
</dbReference>
<feature type="transmembrane region" description="Helical" evidence="7">
    <location>
        <begin position="152"/>
        <end position="175"/>
    </location>
</feature>
<keyword evidence="6 7" id="KW-0472">Membrane</keyword>
<keyword evidence="2" id="KW-0813">Transport</keyword>
<organism evidence="8 9">
    <name type="scientific">Shewanella gelidii</name>
    <dbReference type="NCBI Taxonomy" id="1642821"/>
    <lineage>
        <taxon>Bacteria</taxon>
        <taxon>Pseudomonadati</taxon>
        <taxon>Pseudomonadota</taxon>
        <taxon>Gammaproteobacteria</taxon>
        <taxon>Alteromonadales</taxon>
        <taxon>Shewanellaceae</taxon>
        <taxon>Shewanella</taxon>
    </lineage>
</organism>
<feature type="transmembrane region" description="Helical" evidence="7">
    <location>
        <begin position="23"/>
        <end position="45"/>
    </location>
</feature>
<evidence type="ECO:0000313" key="8">
    <source>
        <dbReference type="EMBL" id="GGI74824.1"/>
    </source>
</evidence>
<feature type="transmembrane region" description="Helical" evidence="7">
    <location>
        <begin position="243"/>
        <end position="263"/>
    </location>
</feature>
<comment type="subcellular location">
    <subcellularLocation>
        <location evidence="1">Cell membrane</location>
        <topology evidence="1">Multi-pass membrane protein</topology>
    </subcellularLocation>
</comment>
<dbReference type="Pfam" id="PF01554">
    <property type="entry name" value="MatE"/>
    <property type="match status" value="1"/>
</dbReference>
<gene>
    <name evidence="8" type="ORF">GCM10009332_10320</name>
</gene>
<evidence type="ECO:0000256" key="7">
    <source>
        <dbReference type="SAM" id="Phobius"/>
    </source>
</evidence>
<feature type="transmembrane region" description="Helical" evidence="7">
    <location>
        <begin position="114"/>
        <end position="131"/>
    </location>
</feature>
<sequence length="288" mass="31622">MTFVIASILNLMLDPVLMFTFELGITGAAMASSIGFSCGFIYMLIKAIRQHWLFPIKQIKNAAKHLTALLTMIVPTTLNQMLPSFSALIATLLIAQMGTDVLAFWSIFSRIESFILVFTLALTMSIPPMISRFLGANKLDDISHLLKATAKLLLILHLGIAILLAATADILIPMVNNETQMKAWLEIALWIMPLSYGPLGLCILTVSALNALLEPRSALKLVFLRLLVLYIPAIWLGSSTGSVAYTLVAAMAANILAGIFAWYRLKAHLNAPRQLHSRVHSTIIKSYS</sequence>
<proteinExistence type="predicted"/>
<dbReference type="PANTHER" id="PTHR43549:SF3">
    <property type="entry name" value="MULTIDRUG RESISTANCE PROTEIN YPNP-RELATED"/>
    <property type="match status" value="1"/>
</dbReference>
<evidence type="ECO:0008006" key="10">
    <source>
        <dbReference type="Google" id="ProtNLM"/>
    </source>
</evidence>
<reference evidence="8" key="1">
    <citation type="journal article" date="2014" name="Int. J. Syst. Evol. Microbiol.">
        <title>Complete genome sequence of Corynebacterium casei LMG S-19264T (=DSM 44701T), isolated from a smear-ripened cheese.</title>
        <authorList>
            <consortium name="US DOE Joint Genome Institute (JGI-PGF)"/>
            <person name="Walter F."/>
            <person name="Albersmeier A."/>
            <person name="Kalinowski J."/>
            <person name="Ruckert C."/>
        </authorList>
    </citation>
    <scope>NUCLEOTIDE SEQUENCE</scope>
    <source>
        <strain evidence="8">JCM 30804</strain>
    </source>
</reference>
<evidence type="ECO:0000256" key="4">
    <source>
        <dbReference type="ARBA" id="ARBA00022692"/>
    </source>
</evidence>
<evidence type="ECO:0000256" key="3">
    <source>
        <dbReference type="ARBA" id="ARBA00022475"/>
    </source>
</evidence>
<evidence type="ECO:0000256" key="6">
    <source>
        <dbReference type="ARBA" id="ARBA00023136"/>
    </source>
</evidence>
<keyword evidence="5 7" id="KW-1133">Transmembrane helix</keyword>
<accession>A0A917JN38</accession>
<keyword evidence="9" id="KW-1185">Reference proteome</keyword>
<evidence type="ECO:0000256" key="5">
    <source>
        <dbReference type="ARBA" id="ARBA00022989"/>
    </source>
</evidence>
<dbReference type="InterPro" id="IPR002528">
    <property type="entry name" value="MATE_fam"/>
</dbReference>
<protein>
    <recommendedName>
        <fullName evidence="10">MATE family efflux transporter</fullName>
    </recommendedName>
</protein>
<feature type="transmembrane region" description="Helical" evidence="7">
    <location>
        <begin position="187"/>
        <end position="206"/>
    </location>
</feature>
<comment type="caution">
    <text evidence="8">The sequence shown here is derived from an EMBL/GenBank/DDBJ whole genome shotgun (WGS) entry which is preliminary data.</text>
</comment>
<keyword evidence="4 7" id="KW-0812">Transmembrane</keyword>
<name>A0A917JN38_9GAMM</name>
<dbReference type="InterPro" id="IPR052031">
    <property type="entry name" value="Membrane_Transporter-Flippase"/>
</dbReference>
<dbReference type="GO" id="GO:0005886">
    <property type="term" value="C:plasma membrane"/>
    <property type="evidence" value="ECO:0007669"/>
    <property type="project" value="UniProtKB-SubCell"/>
</dbReference>